<dbReference type="Proteomes" id="UP000549457">
    <property type="component" value="Unassembled WGS sequence"/>
</dbReference>
<dbReference type="SUPFAM" id="SSF52833">
    <property type="entry name" value="Thioredoxin-like"/>
    <property type="match status" value="1"/>
</dbReference>
<dbReference type="EMBL" id="JACHFM010000002">
    <property type="protein sequence ID" value="MBB5222185.1"/>
    <property type="molecule type" value="Genomic_DNA"/>
</dbReference>
<dbReference type="Gene3D" id="1.10.10.1590">
    <property type="entry name" value="NADH-quinone oxidoreductase subunit E"/>
    <property type="match status" value="1"/>
</dbReference>
<keyword evidence="3 7" id="KW-0479">Metal-binding</keyword>
<sequence>MPEPASPQVEHAIAVCAAHGNAASELIEILHDIQDEAGCVAEETLPAIAKALNLARAEVHGVMSFYHDFRRAPAGRVRVQLCRAESCQSRGASALIEDFCARHDVALGQTSRDGMLTVEAVYCLGNCALSPAAMVNGRLVGRADVARLDALVAEAR</sequence>
<evidence type="ECO:0000313" key="9">
    <source>
        <dbReference type="Proteomes" id="UP000549457"/>
    </source>
</evidence>
<evidence type="ECO:0000256" key="6">
    <source>
        <dbReference type="ARBA" id="ARBA00034078"/>
    </source>
</evidence>
<dbReference type="GO" id="GO:0051537">
    <property type="term" value="F:2 iron, 2 sulfur cluster binding"/>
    <property type="evidence" value="ECO:0007669"/>
    <property type="project" value="UniProtKB-KW"/>
</dbReference>
<evidence type="ECO:0000256" key="7">
    <source>
        <dbReference type="PIRSR" id="PIRSR000216-1"/>
    </source>
</evidence>
<dbReference type="PIRSF" id="PIRSF000216">
    <property type="entry name" value="NADH_DH_24kDa"/>
    <property type="match status" value="1"/>
</dbReference>
<dbReference type="GO" id="GO:0016491">
    <property type="term" value="F:oxidoreductase activity"/>
    <property type="evidence" value="ECO:0007669"/>
    <property type="project" value="InterPro"/>
</dbReference>
<dbReference type="PANTHER" id="PTHR43342:SF1">
    <property type="entry name" value="BIFURCATING [FEFE] HYDROGENASE GAMMA SUBUNIT"/>
    <property type="match status" value="1"/>
</dbReference>
<keyword evidence="2 7" id="KW-0001">2Fe-2S</keyword>
<feature type="binding site" evidence="7">
    <location>
        <position position="82"/>
    </location>
    <ligand>
        <name>[2Fe-2S] cluster</name>
        <dbReference type="ChEBI" id="CHEBI:190135"/>
    </ligand>
</feature>
<evidence type="ECO:0000256" key="4">
    <source>
        <dbReference type="ARBA" id="ARBA00023004"/>
    </source>
</evidence>
<comment type="cofactor">
    <cofactor evidence="7">
        <name>[2Fe-2S] cluster</name>
        <dbReference type="ChEBI" id="CHEBI:190135"/>
    </cofactor>
    <text evidence="7">Binds 1 [2Fe-2S] cluster.</text>
</comment>
<dbReference type="PANTHER" id="PTHR43342">
    <property type="entry name" value="NADH-QUINONE OXIDOREDUCTASE, E SUBUNIT"/>
    <property type="match status" value="1"/>
</dbReference>
<comment type="similarity">
    <text evidence="1">Belongs to the complex I 24 kDa subunit family.</text>
</comment>
<dbReference type="InterPro" id="IPR002023">
    <property type="entry name" value="NuoE-like"/>
</dbReference>
<protein>
    <submittedName>
        <fullName evidence="8">Formate dehydrogenase subunit gamma</fullName>
    </submittedName>
</protein>
<evidence type="ECO:0000313" key="8">
    <source>
        <dbReference type="EMBL" id="MBB5222185.1"/>
    </source>
</evidence>
<feature type="binding site" evidence="7">
    <location>
        <position position="87"/>
    </location>
    <ligand>
        <name>[2Fe-2S] cluster</name>
        <dbReference type="ChEBI" id="CHEBI:190135"/>
    </ligand>
</feature>
<proteinExistence type="inferred from homology"/>
<dbReference type="Gene3D" id="3.40.30.10">
    <property type="entry name" value="Glutaredoxin"/>
    <property type="match status" value="1"/>
</dbReference>
<dbReference type="InterPro" id="IPR028431">
    <property type="entry name" value="NADP_DH_HndA-like"/>
</dbReference>
<feature type="binding site" evidence="7">
    <location>
        <position position="123"/>
    </location>
    <ligand>
        <name>[2Fe-2S] cluster</name>
        <dbReference type="ChEBI" id="CHEBI:190135"/>
    </ligand>
</feature>
<evidence type="ECO:0000256" key="1">
    <source>
        <dbReference type="ARBA" id="ARBA00010643"/>
    </source>
</evidence>
<dbReference type="CDD" id="cd03064">
    <property type="entry name" value="TRX_Fd_NuoE"/>
    <property type="match status" value="1"/>
</dbReference>
<comment type="cofactor">
    <cofactor evidence="6">
        <name>[2Fe-2S] cluster</name>
        <dbReference type="ChEBI" id="CHEBI:190135"/>
    </cofactor>
</comment>
<reference evidence="8 9" key="1">
    <citation type="submission" date="2020-08" db="EMBL/GenBank/DDBJ databases">
        <title>Genomic Encyclopedia of Type Strains, Phase IV (KMG-IV): sequencing the most valuable type-strain genomes for metagenomic binning, comparative biology and taxonomic classification.</title>
        <authorList>
            <person name="Goeker M."/>
        </authorList>
    </citation>
    <scope>NUCLEOTIDE SEQUENCE [LARGE SCALE GENOMIC DNA]</scope>
    <source>
        <strain evidence="8 9">DSM 101730</strain>
    </source>
</reference>
<dbReference type="InterPro" id="IPR036249">
    <property type="entry name" value="Thioredoxin-like_sf"/>
</dbReference>
<dbReference type="InterPro" id="IPR042128">
    <property type="entry name" value="NuoE_dom"/>
</dbReference>
<name>A0A840SNL5_9RHOB</name>
<keyword evidence="5 7" id="KW-0411">Iron-sulfur</keyword>
<organism evidence="8 9">
    <name type="scientific">Amaricoccus macauensis</name>
    <dbReference type="NCBI Taxonomy" id="57001"/>
    <lineage>
        <taxon>Bacteria</taxon>
        <taxon>Pseudomonadati</taxon>
        <taxon>Pseudomonadota</taxon>
        <taxon>Alphaproteobacteria</taxon>
        <taxon>Rhodobacterales</taxon>
        <taxon>Paracoccaceae</taxon>
        <taxon>Amaricoccus</taxon>
    </lineage>
</organism>
<dbReference type="InterPro" id="IPR041921">
    <property type="entry name" value="NuoE_N"/>
</dbReference>
<evidence type="ECO:0000256" key="3">
    <source>
        <dbReference type="ARBA" id="ARBA00022723"/>
    </source>
</evidence>
<evidence type="ECO:0000256" key="5">
    <source>
        <dbReference type="ARBA" id="ARBA00023014"/>
    </source>
</evidence>
<gene>
    <name evidence="8" type="ORF">HNP73_002121</name>
</gene>
<evidence type="ECO:0000256" key="2">
    <source>
        <dbReference type="ARBA" id="ARBA00022714"/>
    </source>
</evidence>
<dbReference type="AlphaFoldDB" id="A0A840SNL5"/>
<dbReference type="Pfam" id="PF01257">
    <property type="entry name" value="2Fe-2S_thioredx"/>
    <property type="match status" value="1"/>
</dbReference>
<comment type="caution">
    <text evidence="8">The sequence shown here is derived from an EMBL/GenBank/DDBJ whole genome shotgun (WGS) entry which is preliminary data.</text>
</comment>
<accession>A0A840SNL5</accession>
<dbReference type="RefSeq" id="WP_184148613.1">
    <property type="nucleotide sequence ID" value="NZ_JACHFM010000002.1"/>
</dbReference>
<feature type="binding site" evidence="7">
    <location>
        <position position="127"/>
    </location>
    <ligand>
        <name>[2Fe-2S] cluster</name>
        <dbReference type="ChEBI" id="CHEBI:190135"/>
    </ligand>
</feature>
<dbReference type="GO" id="GO:0046872">
    <property type="term" value="F:metal ion binding"/>
    <property type="evidence" value="ECO:0007669"/>
    <property type="project" value="UniProtKB-KW"/>
</dbReference>
<keyword evidence="4 7" id="KW-0408">Iron</keyword>
<keyword evidence="9" id="KW-1185">Reference proteome</keyword>